<proteinExistence type="predicted"/>
<name>A0A9W7FDH6_9STRA</name>
<keyword evidence="1" id="KW-0472">Membrane</keyword>
<dbReference type="EMBL" id="BRXW01000146">
    <property type="protein sequence ID" value="GMI10170.1"/>
    <property type="molecule type" value="Genomic_DNA"/>
</dbReference>
<evidence type="ECO:0000313" key="3">
    <source>
        <dbReference type="Proteomes" id="UP001165122"/>
    </source>
</evidence>
<evidence type="ECO:0000256" key="1">
    <source>
        <dbReference type="SAM" id="Phobius"/>
    </source>
</evidence>
<evidence type="ECO:0000313" key="2">
    <source>
        <dbReference type="EMBL" id="GMI10170.1"/>
    </source>
</evidence>
<keyword evidence="3" id="KW-1185">Reference proteome</keyword>
<dbReference type="AlphaFoldDB" id="A0A9W7FDH6"/>
<protein>
    <submittedName>
        <fullName evidence="2">Uncharacterized protein</fullName>
    </submittedName>
</protein>
<keyword evidence="1" id="KW-0812">Transmembrane</keyword>
<dbReference type="OrthoDB" id="196088at2759"/>
<sequence length="134" mass="15200">MAPRILAPLKLASSDLPIDPVGTLLRHGPLPFIQRTINEETYLAAVDKYMLREGCSVLEAQANMDFYLRDPNTWASDKVREKKGGKIRDYARLDQKQVLLTCLWAGFVIALFSRIYMVQTGMIEVGIDDALKLW</sequence>
<accession>A0A9W7FDH6</accession>
<feature type="transmembrane region" description="Helical" evidence="1">
    <location>
        <begin position="98"/>
        <end position="117"/>
    </location>
</feature>
<reference evidence="3" key="1">
    <citation type="journal article" date="2023" name="Commun. Biol.">
        <title>Genome analysis of Parmales, the sister group of diatoms, reveals the evolutionary specialization of diatoms from phago-mixotrophs to photoautotrophs.</title>
        <authorList>
            <person name="Ban H."/>
            <person name="Sato S."/>
            <person name="Yoshikawa S."/>
            <person name="Yamada K."/>
            <person name="Nakamura Y."/>
            <person name="Ichinomiya M."/>
            <person name="Sato N."/>
            <person name="Blanc-Mathieu R."/>
            <person name="Endo H."/>
            <person name="Kuwata A."/>
            <person name="Ogata H."/>
        </authorList>
    </citation>
    <scope>NUCLEOTIDE SEQUENCE [LARGE SCALE GENOMIC DNA]</scope>
    <source>
        <strain evidence="3">NIES 3700</strain>
    </source>
</reference>
<keyword evidence="1" id="KW-1133">Transmembrane helix</keyword>
<dbReference type="Proteomes" id="UP001165122">
    <property type="component" value="Unassembled WGS sequence"/>
</dbReference>
<gene>
    <name evidence="2" type="ORF">TrLO_g15581</name>
</gene>
<organism evidence="2 3">
    <name type="scientific">Triparma laevis f. longispina</name>
    <dbReference type="NCBI Taxonomy" id="1714387"/>
    <lineage>
        <taxon>Eukaryota</taxon>
        <taxon>Sar</taxon>
        <taxon>Stramenopiles</taxon>
        <taxon>Ochrophyta</taxon>
        <taxon>Bolidophyceae</taxon>
        <taxon>Parmales</taxon>
        <taxon>Triparmaceae</taxon>
        <taxon>Triparma</taxon>
    </lineage>
</organism>
<comment type="caution">
    <text evidence="2">The sequence shown here is derived from an EMBL/GenBank/DDBJ whole genome shotgun (WGS) entry which is preliminary data.</text>
</comment>